<sequence>MGWVEQLGCNAEGFYRFCMAPGGSPVMLHNLQHGLPVFGKLLEGPQLLRQFGRAGIGRTCHQSGNAGGHGPGLRTIIGQAGHHQQGAQVGIAQANGAVLVGALRYLLGGELRHQYRNFQHQRPEPAGMFKGGYIKPTFFFPVKFAQVKRGQVAGRIVQEKIF</sequence>
<organism evidence="1 2">
    <name type="scientific">Cesiribacter andamanensis AMV16</name>
    <dbReference type="NCBI Taxonomy" id="1279009"/>
    <lineage>
        <taxon>Bacteria</taxon>
        <taxon>Pseudomonadati</taxon>
        <taxon>Bacteroidota</taxon>
        <taxon>Cytophagia</taxon>
        <taxon>Cytophagales</taxon>
        <taxon>Cesiribacteraceae</taxon>
        <taxon>Cesiribacter</taxon>
    </lineage>
</organism>
<gene>
    <name evidence="1" type="ORF">ADICEAN_01933</name>
</gene>
<reference evidence="1 2" key="1">
    <citation type="journal article" date="2013" name="Genome Announc.">
        <title>Draft Genome Sequence of Cesiribacter andamanensis Strain AMV16T, Isolated from a Soil Sample from a Mud Volcano in the Andaman Islands, India.</title>
        <authorList>
            <person name="Shivaji S."/>
            <person name="Ara S."/>
            <person name="Begum Z."/>
            <person name="Srinivas T.N."/>
            <person name="Singh A."/>
            <person name="Kumar Pinnaka A."/>
        </authorList>
    </citation>
    <scope>NUCLEOTIDE SEQUENCE [LARGE SCALE GENOMIC DNA]</scope>
    <source>
        <strain evidence="1 2">AMV16</strain>
    </source>
</reference>
<comment type="caution">
    <text evidence="1">The sequence shown here is derived from an EMBL/GenBank/DDBJ whole genome shotgun (WGS) entry which is preliminary data.</text>
</comment>
<dbReference type="Proteomes" id="UP000011910">
    <property type="component" value="Unassembled WGS sequence"/>
</dbReference>
<dbReference type="EMBL" id="AODQ01000040">
    <property type="protein sequence ID" value="EMR02960.1"/>
    <property type="molecule type" value="Genomic_DNA"/>
</dbReference>
<dbReference type="AlphaFoldDB" id="M7NMF2"/>
<accession>M7NMF2</accession>
<evidence type="ECO:0000313" key="1">
    <source>
        <dbReference type="EMBL" id="EMR02960.1"/>
    </source>
</evidence>
<proteinExistence type="predicted"/>
<evidence type="ECO:0000313" key="2">
    <source>
        <dbReference type="Proteomes" id="UP000011910"/>
    </source>
</evidence>
<keyword evidence="2" id="KW-1185">Reference proteome</keyword>
<protein>
    <submittedName>
        <fullName evidence="1">Uncharacterized protein</fullName>
    </submittedName>
</protein>
<name>M7NMF2_9BACT</name>